<dbReference type="EMBL" id="CAJOBG010049754">
    <property type="protein sequence ID" value="CAF4475536.1"/>
    <property type="molecule type" value="Genomic_DNA"/>
</dbReference>
<evidence type="ECO:0000313" key="2">
    <source>
        <dbReference type="Proteomes" id="UP000663866"/>
    </source>
</evidence>
<dbReference type="AlphaFoldDB" id="A0A820U100"/>
<feature type="non-terminal residue" evidence="1">
    <location>
        <position position="1"/>
    </location>
</feature>
<dbReference type="Proteomes" id="UP000663866">
    <property type="component" value="Unassembled WGS sequence"/>
</dbReference>
<comment type="caution">
    <text evidence="1">The sequence shown here is derived from an EMBL/GenBank/DDBJ whole genome shotgun (WGS) entry which is preliminary data.</text>
</comment>
<dbReference type="PANTHER" id="PTHR44303:SF2">
    <property type="entry name" value="DNAJ HOMOLOG SUBFAMILY C MEMBER 16"/>
    <property type="match status" value="1"/>
</dbReference>
<organism evidence="1 2">
    <name type="scientific">Rotaria magnacalcarata</name>
    <dbReference type="NCBI Taxonomy" id="392030"/>
    <lineage>
        <taxon>Eukaryota</taxon>
        <taxon>Metazoa</taxon>
        <taxon>Spiralia</taxon>
        <taxon>Gnathifera</taxon>
        <taxon>Rotifera</taxon>
        <taxon>Eurotatoria</taxon>
        <taxon>Bdelloidea</taxon>
        <taxon>Philodinida</taxon>
        <taxon>Philodinidae</taxon>
        <taxon>Rotaria</taxon>
    </lineage>
</organism>
<proteinExistence type="predicted"/>
<sequence length="195" mass="22252">MYSRIGTGEFNANDDRITSQLGVLDVPALCVISQGRVYHFDGRHFTESNIKEFVRKSIPITRYIPTLENYDDILTMITSYNKSNRLHALLITKQKTPTLRFVLPCLQYSARIQCALFNSSLIKNIPLASFLKQVSTISDTVLLFKEDNNKPEFILKDSEVTFDNIMKTFEANQLLHLPTITSANVFHLVCRSNSN</sequence>
<gene>
    <name evidence="1" type="ORF">OVN521_LOCUS39285</name>
</gene>
<reference evidence="1" key="1">
    <citation type="submission" date="2021-02" db="EMBL/GenBank/DDBJ databases">
        <authorList>
            <person name="Nowell W R."/>
        </authorList>
    </citation>
    <scope>NUCLEOTIDE SEQUENCE</scope>
</reference>
<name>A0A820U100_9BILA</name>
<evidence type="ECO:0000313" key="1">
    <source>
        <dbReference type="EMBL" id="CAF4475536.1"/>
    </source>
</evidence>
<accession>A0A820U100</accession>
<feature type="non-terminal residue" evidence="1">
    <location>
        <position position="195"/>
    </location>
</feature>
<dbReference type="PANTHER" id="PTHR44303">
    <property type="entry name" value="DNAJ HOMOLOG SUBFAMILY C MEMBER 16"/>
    <property type="match status" value="1"/>
</dbReference>
<protein>
    <submittedName>
        <fullName evidence="1">Uncharacterized protein</fullName>
    </submittedName>
</protein>
<keyword evidence="2" id="KW-1185">Reference proteome</keyword>
<dbReference type="InterPro" id="IPR052448">
    <property type="entry name" value="DnaJ_C16_autophagy_reg"/>
</dbReference>